<keyword evidence="2" id="KW-1185">Reference proteome</keyword>
<protein>
    <submittedName>
        <fullName evidence="1">Uncharacterized protein</fullName>
    </submittedName>
</protein>
<dbReference type="Proteomes" id="UP000321570">
    <property type="component" value="Unassembled WGS sequence"/>
</dbReference>
<accession>A0A564ZAM7</accession>
<reference evidence="1 2" key="1">
    <citation type="submission" date="2019-07" db="EMBL/GenBank/DDBJ databases">
        <authorList>
            <person name="Jastrzebski P J."/>
            <person name="Paukszto L."/>
            <person name="Jastrzebski P J."/>
        </authorList>
    </citation>
    <scope>NUCLEOTIDE SEQUENCE [LARGE SCALE GENOMIC DNA]</scope>
    <source>
        <strain evidence="1 2">WMS-il1</strain>
    </source>
</reference>
<name>A0A564ZAM7_HYMDI</name>
<organism evidence="1 2">
    <name type="scientific">Hymenolepis diminuta</name>
    <name type="common">Rat tapeworm</name>
    <dbReference type="NCBI Taxonomy" id="6216"/>
    <lineage>
        <taxon>Eukaryota</taxon>
        <taxon>Metazoa</taxon>
        <taxon>Spiralia</taxon>
        <taxon>Lophotrochozoa</taxon>
        <taxon>Platyhelminthes</taxon>
        <taxon>Cestoda</taxon>
        <taxon>Eucestoda</taxon>
        <taxon>Cyclophyllidea</taxon>
        <taxon>Hymenolepididae</taxon>
        <taxon>Hymenolepis</taxon>
    </lineage>
</organism>
<dbReference type="AlphaFoldDB" id="A0A564ZAM7"/>
<evidence type="ECO:0000313" key="2">
    <source>
        <dbReference type="Proteomes" id="UP000321570"/>
    </source>
</evidence>
<sequence length="52" mass="6179">MITVVNFGLQEQRYEFVCTFLITFSSNSSDRQRKRASEFTKKAGRLYLRVQK</sequence>
<proteinExistence type="predicted"/>
<evidence type="ECO:0000313" key="1">
    <source>
        <dbReference type="EMBL" id="VUZ56419.1"/>
    </source>
</evidence>
<dbReference type="EMBL" id="CABIJS010000703">
    <property type="protein sequence ID" value="VUZ56419.1"/>
    <property type="molecule type" value="Genomic_DNA"/>
</dbReference>
<gene>
    <name evidence="1" type="ORF">WMSIL1_LOCUS14042</name>
</gene>